<dbReference type="GO" id="GO:0051276">
    <property type="term" value="P:chromosome organization"/>
    <property type="evidence" value="ECO:0007669"/>
    <property type="project" value="InterPro"/>
</dbReference>
<dbReference type="GO" id="GO:0005694">
    <property type="term" value="C:chromosome"/>
    <property type="evidence" value="ECO:0007669"/>
    <property type="project" value="InterPro"/>
</dbReference>
<feature type="region of interest" description="Disordered" evidence="2">
    <location>
        <begin position="38"/>
        <end position="156"/>
    </location>
</feature>
<dbReference type="GO" id="GO:0006302">
    <property type="term" value="P:double-strand break repair"/>
    <property type="evidence" value="ECO:0007669"/>
    <property type="project" value="InterPro"/>
</dbReference>
<name>A0A1Y1II83_KLENI</name>
<feature type="compositionally biased region" description="Basic residues" evidence="2">
    <location>
        <begin position="1747"/>
        <end position="1756"/>
    </location>
</feature>
<accession>A0A1Y1II83</accession>
<feature type="region of interest" description="Disordered" evidence="2">
    <location>
        <begin position="1243"/>
        <end position="1279"/>
    </location>
</feature>
<feature type="region of interest" description="Disordered" evidence="2">
    <location>
        <begin position="1731"/>
        <end position="1756"/>
    </location>
</feature>
<feature type="compositionally biased region" description="Basic and acidic residues" evidence="2">
    <location>
        <begin position="1"/>
        <end position="13"/>
    </location>
</feature>
<evidence type="ECO:0000256" key="2">
    <source>
        <dbReference type="SAM" id="MobiDB-lite"/>
    </source>
</evidence>
<dbReference type="InterPro" id="IPR010935">
    <property type="entry name" value="SMC_hinge"/>
</dbReference>
<proteinExistence type="predicted"/>
<feature type="region of interest" description="Disordered" evidence="2">
    <location>
        <begin position="1"/>
        <end position="25"/>
    </location>
</feature>
<dbReference type="Gene3D" id="3.30.565.10">
    <property type="entry name" value="Histidine kinase-like ATPase, C-terminal domain"/>
    <property type="match status" value="1"/>
</dbReference>
<keyword evidence="5" id="KW-1185">Reference proteome</keyword>
<dbReference type="EMBL" id="DF237608">
    <property type="protein sequence ID" value="GAQ90595.1"/>
    <property type="molecule type" value="Genomic_DNA"/>
</dbReference>
<dbReference type="InterPro" id="IPR036890">
    <property type="entry name" value="HATPase_C_sf"/>
</dbReference>
<feature type="coiled-coil region" evidence="1">
    <location>
        <begin position="1336"/>
        <end position="1363"/>
    </location>
</feature>
<gene>
    <name evidence="4" type="ORF">KFL_006590080</name>
</gene>
<feature type="compositionally biased region" description="Polar residues" evidence="2">
    <location>
        <begin position="54"/>
        <end position="67"/>
    </location>
</feature>
<dbReference type="SUPFAM" id="SSF55874">
    <property type="entry name" value="ATPase domain of HSP90 chaperone/DNA topoisomerase II/histidine kinase"/>
    <property type="match status" value="1"/>
</dbReference>
<feature type="region of interest" description="Disordered" evidence="2">
    <location>
        <begin position="573"/>
        <end position="593"/>
    </location>
</feature>
<organism evidence="4 5">
    <name type="scientific">Klebsormidium nitens</name>
    <name type="common">Green alga</name>
    <name type="synonym">Ulothrix nitens</name>
    <dbReference type="NCBI Taxonomy" id="105231"/>
    <lineage>
        <taxon>Eukaryota</taxon>
        <taxon>Viridiplantae</taxon>
        <taxon>Streptophyta</taxon>
        <taxon>Klebsormidiophyceae</taxon>
        <taxon>Klebsormidiales</taxon>
        <taxon>Klebsormidiaceae</taxon>
        <taxon>Klebsormidium</taxon>
    </lineage>
</organism>
<evidence type="ECO:0000313" key="5">
    <source>
        <dbReference type="Proteomes" id="UP000054558"/>
    </source>
</evidence>
<feature type="domain" description="SMC hinge" evidence="3">
    <location>
        <begin position="1468"/>
        <end position="1594"/>
    </location>
</feature>
<protein>
    <recommendedName>
        <fullName evidence="3">SMC hinge domain-containing protein</fullName>
    </recommendedName>
</protein>
<dbReference type="PANTHER" id="PTHR22640">
    <property type="entry name" value="STRUCTURAL MAINTENANCE OF CHROMOSOMES FLEXIBLE HINGE DOMAIN-CONTAINING PROTEIN 1"/>
    <property type="match status" value="1"/>
</dbReference>
<evidence type="ECO:0000256" key="1">
    <source>
        <dbReference type="SAM" id="Coils"/>
    </source>
</evidence>
<dbReference type="PANTHER" id="PTHR22640:SF2">
    <property type="entry name" value="STRUCTURAL MAINTENANCE OF CHROMOSOMES FLEXIBLE HINGE DOMAIN-CONTAINING PROTEIN 1"/>
    <property type="match status" value="1"/>
</dbReference>
<evidence type="ECO:0000259" key="3">
    <source>
        <dbReference type="Pfam" id="PF06470"/>
    </source>
</evidence>
<evidence type="ECO:0000313" key="4">
    <source>
        <dbReference type="EMBL" id="GAQ90595.1"/>
    </source>
</evidence>
<dbReference type="Pfam" id="PF13589">
    <property type="entry name" value="HATPase_c_3"/>
    <property type="match status" value="1"/>
</dbReference>
<keyword evidence="1" id="KW-0175">Coiled coil</keyword>
<dbReference type="Proteomes" id="UP000054558">
    <property type="component" value="Unassembled WGS sequence"/>
</dbReference>
<dbReference type="InterPro" id="IPR036277">
    <property type="entry name" value="SMC_hinge_sf"/>
</dbReference>
<dbReference type="SUPFAM" id="SSF75553">
    <property type="entry name" value="Smc hinge domain"/>
    <property type="match status" value="1"/>
</dbReference>
<sequence>METLEKDGIEPKAEPFAASVRSPRKAVPAGALIIDLDEEDESAGQGVTQLEEASGQNMETEVAQNVPTLVPNKRAGDGDDLQQPAQKKQKGLAPARAPARKTLAYTETLATRRDWKKRREGAEGQSGPSVEVERRAPVASSEGSPSRTESAAVDTPLQREVARGAGQGLVSVQSGGLRVCRLDVTPPMRAGVNVSAFYPTLERVVTEYADNSIAAILRMLADRAAIVGSNVWVKFEGSTLEVGDDGPGMTLDQFKKAIKLSGTGRGQRSKEEIRAQVQNQKPPMGRNSTSASSGQYGYGLFAGFAVAKEITIMTKAEGSPTLTCHLKKEIWDSMDTSWQVPYDEGGSLFRNAPHGTHIVLHLTNDYHYTRERSEQLRAALCAVCSPFADIEKGLPSTLPPLFEGGKPKEKQQLDKTLGEKFRSLKRQPIVVTFNMTKLFEEREARMANLEVALSTIDNNPGLVRLPLTSFLEKTAMVCIGTINTVLGRPCIPNYASLYPDMFQVVWQHRGGIAGYTPKNIRSKRIDTTLFSSEQLMLMSSSLRYRFWTERDWSDGEWNEKFLGIGAIVPSRKRASPGGHFPGGALPADAPQGQDRVGLPPLETLTKGVDEFTRRNVEELLEYFAQFDSSVNFDELDREEDGVKYFKKATITMDGSTSEVRLNAILRSSGRDGNMVSLRALREDAAGERSAQVSLLTCRGVRDEVDDISVEWLMKSQVVKKKAAETYRKTLPSEATCEVDSKPAGPKGNVRLRLGLKSAHPERIHLPANITATVLCNGKIVDHVTFENETESLHAQVPARAGPAQFTLQINGWDIKTNPRCEKARVQVPPGPAEKPVLRVEAEKRVRSGEPITLKVSFKDDTGEDQAKLPRGVEVTAVVKGKKSTRGGEDPPEVEVGGVKIDQKDRRTAVVTGTLKGPAQTVTLLVDIKWKGEKEDGKERVKVTLELTPGRPTGLTVLAPEDLVVENGGELGGLVFGLSDGFNQLEDAAEVTLTSDDVSFEGQARRKVRRGGSVRVSCLEGRGEETGEGIRECKATAVYKEKGKNGQELSVDFVLRVLPGKVPKTLGFEIPEEGGKVSRVSSGGRVFAEGDLKAFVLGETGERVPMKTPDAFSVRWKHLGRRGASSGQNPPPPVKAARFSNDDAIQAVFPEVMAPAAIGQYELLLEVDDKLSEPPLQMCETVAPHMAVVAGPPAKIITHGGPKKNQQFDATRCMLINSVTISVVDAAGNKCEELESEIPLRLTLTPGAKNPDAKPPTLELLPRDPSSKDSGANPRDLNDLRMTPFEDRLNLHNKVKLNQDGSTGFFDWRVEADRLEAFSSPIYYINDSELSAAAEEERALQAKVRAVSERAAEIEHELQEVRKEDGERVARITMLRAHLREREVEVESAEQAFTQYGQRFQAHFSPLLPADVPLTPDNLDAVRFRIDERIAEEQSALQGPQLGDDVSNGPQTSLVRRVRALKRHLGPYGVVGVLGDLAQADEPRVCRALASLVFGPQKLCWLVVRNQEAKDACIKFLKGRNDRYGDIPFMRFDGFARPHNPGPNPRFDGCIGYAANLVRLPSDIPPETKKDLEAVVRNACRDTLLFETGAAALEYKAFILGRGRTGGIPRMVSLDGCRLESNGVEFEGGGEDVRMNYSLAQCHSEGLETLSQARRALSELRELQERFGRALATQQAWNAPGGEAERIHTEISTLEHERVGPRAQVATLSEQLKGLSEEQASIYVDLKRVQASMQKTPVNPPTPTKKTSATKRGGRRS</sequence>
<dbReference type="Pfam" id="PF06470">
    <property type="entry name" value="SMC_hinge"/>
    <property type="match status" value="1"/>
</dbReference>
<dbReference type="GO" id="GO:0005524">
    <property type="term" value="F:ATP binding"/>
    <property type="evidence" value="ECO:0007669"/>
    <property type="project" value="InterPro"/>
</dbReference>
<dbReference type="Gene3D" id="3.30.70.1620">
    <property type="match status" value="1"/>
</dbReference>
<dbReference type="InterPro" id="IPR038892">
    <property type="entry name" value="SMCHD1"/>
</dbReference>
<reference evidence="4 5" key="1">
    <citation type="journal article" date="2014" name="Nat. Commun.">
        <title>Klebsormidium flaccidum genome reveals primary factors for plant terrestrial adaptation.</title>
        <authorList>
            <person name="Hori K."/>
            <person name="Maruyama F."/>
            <person name="Fujisawa T."/>
            <person name="Togashi T."/>
            <person name="Yamamoto N."/>
            <person name="Seo M."/>
            <person name="Sato S."/>
            <person name="Yamada T."/>
            <person name="Mori H."/>
            <person name="Tajima N."/>
            <person name="Moriyama T."/>
            <person name="Ikeuchi M."/>
            <person name="Watanabe M."/>
            <person name="Wada H."/>
            <person name="Kobayashi K."/>
            <person name="Saito M."/>
            <person name="Masuda T."/>
            <person name="Sasaki-Sekimoto Y."/>
            <person name="Mashiguchi K."/>
            <person name="Awai K."/>
            <person name="Shimojima M."/>
            <person name="Masuda S."/>
            <person name="Iwai M."/>
            <person name="Nobusawa T."/>
            <person name="Narise T."/>
            <person name="Kondo S."/>
            <person name="Saito H."/>
            <person name="Sato R."/>
            <person name="Murakawa M."/>
            <person name="Ihara Y."/>
            <person name="Oshima-Yamada Y."/>
            <person name="Ohtaka K."/>
            <person name="Satoh M."/>
            <person name="Sonobe K."/>
            <person name="Ishii M."/>
            <person name="Ohtani R."/>
            <person name="Kanamori-Sato M."/>
            <person name="Honoki R."/>
            <person name="Miyazaki D."/>
            <person name="Mochizuki H."/>
            <person name="Umetsu J."/>
            <person name="Higashi K."/>
            <person name="Shibata D."/>
            <person name="Kamiya Y."/>
            <person name="Sato N."/>
            <person name="Nakamura Y."/>
            <person name="Tabata S."/>
            <person name="Ida S."/>
            <person name="Kurokawa K."/>
            <person name="Ohta H."/>
        </authorList>
    </citation>
    <scope>NUCLEOTIDE SEQUENCE [LARGE SCALE GENOMIC DNA]</scope>
    <source>
        <strain evidence="4 5">NIES-2285</strain>
    </source>
</reference>
<dbReference type="Gene3D" id="1.20.1060.20">
    <property type="match status" value="1"/>
</dbReference>